<evidence type="ECO:0000313" key="3">
    <source>
        <dbReference type="EMBL" id="MDG2991899.1"/>
    </source>
</evidence>
<dbReference type="InterPro" id="IPR011989">
    <property type="entry name" value="ARM-like"/>
</dbReference>
<protein>
    <submittedName>
        <fullName evidence="3">HEAT repeat domain-containing protein</fullName>
    </submittedName>
</protein>
<dbReference type="Proteomes" id="UP001154265">
    <property type="component" value="Unassembled WGS sequence"/>
</dbReference>
<keyword evidence="1" id="KW-0042">Antenna complex</keyword>
<evidence type="ECO:0000256" key="2">
    <source>
        <dbReference type="ARBA" id="ARBA00022738"/>
    </source>
</evidence>
<dbReference type="PANTHER" id="PTHR12697">
    <property type="entry name" value="PBS LYASE HEAT-LIKE PROTEIN"/>
    <property type="match status" value="1"/>
</dbReference>
<gene>
    <name evidence="3" type="ORF">L3556_13300</name>
</gene>
<evidence type="ECO:0000313" key="4">
    <source>
        <dbReference type="Proteomes" id="UP001154265"/>
    </source>
</evidence>
<proteinExistence type="predicted"/>
<reference evidence="3" key="1">
    <citation type="journal article" date="2022" name="Genome Biol. Evol.">
        <title>A New Gene Family Diagnostic for Intracellular Biomineralization of Amorphous Ca Carbonates by Cyanobacteria.</title>
        <authorList>
            <person name="Benzerara K."/>
            <person name="Duprat E."/>
            <person name="Bitard-Feildel T."/>
            <person name="Caumes G."/>
            <person name="Cassier-Chauvat C."/>
            <person name="Chauvat F."/>
            <person name="Dezi M."/>
            <person name="Diop S.I."/>
            <person name="Gaschignard G."/>
            <person name="Gorgen S."/>
            <person name="Gugger M."/>
            <person name="Lopez-Garcia P."/>
            <person name="Millet M."/>
            <person name="Skouri-Panet F."/>
            <person name="Moreira D."/>
            <person name="Callebaut I."/>
        </authorList>
    </citation>
    <scope>NUCLEOTIDE SEQUENCE</scope>
    <source>
        <strain evidence="3">G9</strain>
    </source>
</reference>
<keyword evidence="2" id="KW-0605">Phycobilisome</keyword>
<sequence>MTTAATTVAAAITAVDQADSPESLSSAVKALADLVYPESIPTLIRVLGYNNPGAALAAVQGLINLGDCAVAPVLAALDEYNYGARAYSIRVLGAIGHPQSLDLLLQAALTDFAPSVRRAAIKGLGHLRWQELSDREAVAAQTQVLNAFSQLIQESDWSLRYAVVVALAELLVFTMNGSTVSGPLAAEILARLKQISQADVDIAVRARAQLALQPFQAVSPVSMRPL</sequence>
<comment type="caution">
    <text evidence="3">The sequence shown here is derived from an EMBL/GenBank/DDBJ whole genome shotgun (WGS) entry which is preliminary data.</text>
</comment>
<dbReference type="RefSeq" id="WP_277867821.1">
    <property type="nucleotide sequence ID" value="NZ_JAKKUT010000005.1"/>
</dbReference>
<dbReference type="EMBL" id="JAKKUT010000005">
    <property type="protein sequence ID" value="MDG2991899.1"/>
    <property type="molecule type" value="Genomic_DNA"/>
</dbReference>
<name>A0ABT6F209_9SYNE</name>
<evidence type="ECO:0000256" key="1">
    <source>
        <dbReference type="ARBA" id="ARBA00022549"/>
    </source>
</evidence>
<dbReference type="SUPFAM" id="SSF48371">
    <property type="entry name" value="ARM repeat"/>
    <property type="match status" value="1"/>
</dbReference>
<dbReference type="InterPro" id="IPR016024">
    <property type="entry name" value="ARM-type_fold"/>
</dbReference>
<accession>A0ABT6F209</accession>
<organism evidence="3 4">
    <name type="scientific">Candidatus Synechococcus calcipolaris G9</name>
    <dbReference type="NCBI Taxonomy" id="1497997"/>
    <lineage>
        <taxon>Bacteria</taxon>
        <taxon>Bacillati</taxon>
        <taxon>Cyanobacteriota</taxon>
        <taxon>Cyanophyceae</taxon>
        <taxon>Synechococcales</taxon>
        <taxon>Synechococcaceae</taxon>
        <taxon>Synechococcus</taxon>
    </lineage>
</organism>
<reference evidence="3" key="2">
    <citation type="submission" date="2022-01" db="EMBL/GenBank/DDBJ databases">
        <authorList>
            <person name="Zivanovic Y."/>
            <person name="Moreira D."/>
            <person name="Lopez-Garcia P."/>
        </authorList>
    </citation>
    <scope>NUCLEOTIDE SEQUENCE</scope>
    <source>
        <strain evidence="3">G9</strain>
    </source>
</reference>
<dbReference type="Gene3D" id="1.25.10.10">
    <property type="entry name" value="Leucine-rich Repeat Variant"/>
    <property type="match status" value="1"/>
</dbReference>
<dbReference type="PANTHER" id="PTHR12697:SF38">
    <property type="entry name" value="PBS LYASE HEAT DOMAIN PROTEIN REPEAT-CONTAINING PROTEIN"/>
    <property type="match status" value="1"/>
</dbReference>
<dbReference type="Pfam" id="PF13646">
    <property type="entry name" value="HEAT_2"/>
    <property type="match status" value="1"/>
</dbReference>
<keyword evidence="4" id="KW-1185">Reference proteome</keyword>